<evidence type="ECO:0000256" key="5">
    <source>
        <dbReference type="ARBA" id="ARBA00022475"/>
    </source>
</evidence>
<evidence type="ECO:0000256" key="8">
    <source>
        <dbReference type="ARBA" id="ARBA00022692"/>
    </source>
</evidence>
<dbReference type="AlphaFoldDB" id="A0A2P8G025"/>
<feature type="domain" description="Major facilitator superfamily (MFS) profile" evidence="12">
    <location>
        <begin position="41"/>
        <end position="425"/>
    </location>
</feature>
<dbReference type="InterPro" id="IPR036259">
    <property type="entry name" value="MFS_trans_sf"/>
</dbReference>
<evidence type="ECO:0000313" key="13">
    <source>
        <dbReference type="EMBL" id="PSL27323.1"/>
    </source>
</evidence>
<dbReference type="SUPFAM" id="SSF103473">
    <property type="entry name" value="MFS general substrate transporter"/>
    <property type="match status" value="1"/>
</dbReference>
<dbReference type="InterPro" id="IPR050375">
    <property type="entry name" value="MFS_TsgA-like"/>
</dbReference>
<evidence type="ECO:0000256" key="2">
    <source>
        <dbReference type="ARBA" id="ARBA00004429"/>
    </source>
</evidence>
<comment type="similarity">
    <text evidence="3">Belongs to the major facilitator superfamily. FHS transporter (TC 2.A.1.7) family.</text>
</comment>
<evidence type="ECO:0000256" key="3">
    <source>
        <dbReference type="ARBA" id="ARBA00009120"/>
    </source>
</evidence>
<dbReference type="EMBL" id="PYAS01000008">
    <property type="protein sequence ID" value="PSL27323.1"/>
    <property type="molecule type" value="Genomic_DNA"/>
</dbReference>
<dbReference type="InterPro" id="IPR020846">
    <property type="entry name" value="MFS_dom"/>
</dbReference>
<feature type="transmembrane region" description="Helical" evidence="11">
    <location>
        <begin position="42"/>
        <end position="66"/>
    </location>
</feature>
<protein>
    <submittedName>
        <fullName evidence="13">FHS family L-fucose permease-like MFS transporter</fullName>
    </submittedName>
</protein>
<organism evidence="13 14">
    <name type="scientific">Dyadobacter jiangsuensis</name>
    <dbReference type="NCBI Taxonomy" id="1591085"/>
    <lineage>
        <taxon>Bacteria</taxon>
        <taxon>Pseudomonadati</taxon>
        <taxon>Bacteroidota</taxon>
        <taxon>Cytophagia</taxon>
        <taxon>Cytophagales</taxon>
        <taxon>Spirosomataceae</taxon>
        <taxon>Dyadobacter</taxon>
    </lineage>
</organism>
<feature type="transmembrane region" description="Helical" evidence="11">
    <location>
        <begin position="204"/>
        <end position="223"/>
    </location>
</feature>
<accession>A0A2P8G025</accession>
<dbReference type="PANTHER" id="PTHR43702:SF3">
    <property type="entry name" value="PROTEIN TSGA"/>
    <property type="match status" value="1"/>
</dbReference>
<dbReference type="GO" id="GO:0005886">
    <property type="term" value="C:plasma membrane"/>
    <property type="evidence" value="ECO:0007669"/>
    <property type="project" value="UniProtKB-SubCell"/>
</dbReference>
<feature type="transmembrane region" description="Helical" evidence="11">
    <location>
        <begin position="376"/>
        <end position="394"/>
    </location>
</feature>
<feature type="transmembrane region" description="Helical" evidence="11">
    <location>
        <begin position="339"/>
        <end position="364"/>
    </location>
</feature>
<proteinExistence type="inferred from homology"/>
<comment type="caution">
    <text evidence="13">The sequence shown here is derived from an EMBL/GenBank/DDBJ whole genome shotgun (WGS) entry which is preliminary data.</text>
</comment>
<keyword evidence="6" id="KW-0997">Cell inner membrane</keyword>
<dbReference type="InterPro" id="IPR005964">
    <property type="entry name" value="Glc/Gal_transptr_bac"/>
</dbReference>
<keyword evidence="14" id="KW-1185">Reference proteome</keyword>
<sequence length="425" mass="45416">MLENVGSHSIESVLKRLTMAQVPVAATQPAGIADGQSYRPALVTLAVLYFMMGLITCLNDTLVPFFKSSFQLNYTQSALVQFYFFVTYGVMSIPAGVIVSKFGFKQSMVAGFAIAAVGTFLFFPASLMHQYYLFLAALFILAIGIVLLQVAANPYITLLGPPETASSRFNLIQALGSLGTTVAPLLGASYILSEVRDGMQSSEAVRLPYLCITALVIVIAFVISQLKLPSPVSQAADSGDEQSGIFGFRNLRFGLVALFCYVGAEVSIGSFLTNYIADTAGIVENEAVTYVALYWGSMLVGRFAGAGVLKIVRAPLVLSICAIAAVVLILVSITSTGMLAAWTMVAVGLCNSIMFATIFSLSVAGLEEHATRASGWLSTAIVGGAIISFLQGVLIDHFNWQVAFMLPLLCYVFILFFGLNGYKTK</sequence>
<dbReference type="CDD" id="cd17394">
    <property type="entry name" value="MFS_FucP_like"/>
    <property type="match status" value="1"/>
</dbReference>
<feature type="transmembrane region" description="Helical" evidence="11">
    <location>
        <begin position="400"/>
        <end position="419"/>
    </location>
</feature>
<dbReference type="PROSITE" id="PS50850">
    <property type="entry name" value="MFS"/>
    <property type="match status" value="1"/>
</dbReference>
<feature type="transmembrane region" description="Helical" evidence="11">
    <location>
        <begin position="253"/>
        <end position="276"/>
    </location>
</feature>
<dbReference type="Pfam" id="PF07690">
    <property type="entry name" value="MFS_1"/>
    <property type="match status" value="1"/>
</dbReference>
<evidence type="ECO:0000256" key="1">
    <source>
        <dbReference type="ARBA" id="ARBA00003321"/>
    </source>
</evidence>
<comment type="function">
    <text evidence="1">Intake of glucose and galactose.</text>
</comment>
<evidence type="ECO:0000256" key="7">
    <source>
        <dbReference type="ARBA" id="ARBA00022597"/>
    </source>
</evidence>
<gene>
    <name evidence="13" type="ORF">CLV60_108180</name>
</gene>
<dbReference type="Gene3D" id="1.20.1250.20">
    <property type="entry name" value="MFS general substrate transporter like domains"/>
    <property type="match status" value="2"/>
</dbReference>
<feature type="transmembrane region" description="Helical" evidence="11">
    <location>
        <begin position="107"/>
        <end position="125"/>
    </location>
</feature>
<dbReference type="PANTHER" id="PTHR43702">
    <property type="entry name" value="L-FUCOSE-PROTON SYMPORTER"/>
    <property type="match status" value="1"/>
</dbReference>
<name>A0A2P8G025_9BACT</name>
<feature type="transmembrane region" description="Helical" evidence="11">
    <location>
        <begin position="78"/>
        <end position="100"/>
    </location>
</feature>
<evidence type="ECO:0000256" key="10">
    <source>
        <dbReference type="ARBA" id="ARBA00023136"/>
    </source>
</evidence>
<feature type="transmembrane region" description="Helical" evidence="11">
    <location>
        <begin position="131"/>
        <end position="150"/>
    </location>
</feature>
<keyword evidence="9 11" id="KW-1133">Transmembrane helix</keyword>
<evidence type="ECO:0000259" key="12">
    <source>
        <dbReference type="PROSITE" id="PS50850"/>
    </source>
</evidence>
<feature type="transmembrane region" description="Helical" evidence="11">
    <location>
        <begin position="288"/>
        <end position="309"/>
    </location>
</feature>
<reference evidence="13 14" key="1">
    <citation type="submission" date="2018-03" db="EMBL/GenBank/DDBJ databases">
        <title>Genomic Encyclopedia of Archaeal and Bacterial Type Strains, Phase II (KMG-II): from individual species to whole genera.</title>
        <authorList>
            <person name="Goeker M."/>
        </authorList>
    </citation>
    <scope>NUCLEOTIDE SEQUENCE [LARGE SCALE GENOMIC DNA]</scope>
    <source>
        <strain evidence="13 14">DSM 29057</strain>
    </source>
</reference>
<comment type="subcellular location">
    <subcellularLocation>
        <location evidence="2">Cell inner membrane</location>
        <topology evidence="2">Multi-pass membrane protein</topology>
    </subcellularLocation>
</comment>
<dbReference type="Proteomes" id="UP000241964">
    <property type="component" value="Unassembled WGS sequence"/>
</dbReference>
<dbReference type="GO" id="GO:0005354">
    <property type="term" value="F:galactose transmembrane transporter activity"/>
    <property type="evidence" value="ECO:0007669"/>
    <property type="project" value="InterPro"/>
</dbReference>
<evidence type="ECO:0000256" key="6">
    <source>
        <dbReference type="ARBA" id="ARBA00022519"/>
    </source>
</evidence>
<keyword evidence="7" id="KW-0762">Sugar transport</keyword>
<feature type="transmembrane region" description="Helical" evidence="11">
    <location>
        <begin position="316"/>
        <end position="333"/>
    </location>
</feature>
<evidence type="ECO:0000313" key="14">
    <source>
        <dbReference type="Proteomes" id="UP000241964"/>
    </source>
</evidence>
<evidence type="ECO:0000256" key="11">
    <source>
        <dbReference type="SAM" id="Phobius"/>
    </source>
</evidence>
<dbReference type="InterPro" id="IPR011701">
    <property type="entry name" value="MFS"/>
</dbReference>
<keyword evidence="10 11" id="KW-0472">Membrane</keyword>
<evidence type="ECO:0000256" key="9">
    <source>
        <dbReference type="ARBA" id="ARBA00022989"/>
    </source>
</evidence>
<dbReference type="NCBIfam" id="TIGR01272">
    <property type="entry name" value="gluP"/>
    <property type="match status" value="1"/>
</dbReference>
<dbReference type="GO" id="GO:0055056">
    <property type="term" value="F:D-glucose transmembrane transporter activity"/>
    <property type="evidence" value="ECO:0007669"/>
    <property type="project" value="InterPro"/>
</dbReference>
<feature type="transmembrane region" description="Helical" evidence="11">
    <location>
        <begin position="171"/>
        <end position="192"/>
    </location>
</feature>
<dbReference type="GO" id="GO:1904659">
    <property type="term" value="P:D-glucose transmembrane transport"/>
    <property type="evidence" value="ECO:0007669"/>
    <property type="project" value="InterPro"/>
</dbReference>
<evidence type="ECO:0000256" key="4">
    <source>
        <dbReference type="ARBA" id="ARBA00022448"/>
    </source>
</evidence>
<keyword evidence="4" id="KW-0813">Transport</keyword>
<keyword evidence="8 11" id="KW-0812">Transmembrane</keyword>
<keyword evidence="5" id="KW-1003">Cell membrane</keyword>